<gene>
    <name evidence="3" type="ORF">JAAARDRAFT_63317</name>
</gene>
<feature type="transmembrane region" description="Helical" evidence="1">
    <location>
        <begin position="53"/>
        <end position="71"/>
    </location>
</feature>
<keyword evidence="1" id="KW-0812">Transmembrane</keyword>
<dbReference type="InterPro" id="IPR045340">
    <property type="entry name" value="DUF6533"/>
</dbReference>
<sequence>MSTMSAEEGAIRWMLISYSQNASLAFLVWDIIITYGDEVELVWSLSNRSLMKWLFLFARYFPVLSQTIIMMEGNWVFGMNMGLGACRARFVCHCLATQAMTVCVESVLMIRVYALFDHHRLMFAFLMLLLALEVLSIIPAYILLIPKLEFTSICVPVKTSITTMFFGYIALSALALQTILTLLTLFKTAFAIRAGWGRTPKIKPIIHLLIRDGTWVFGVIFFVILLNALFYVFLSILPGALVFTWYLTFMSVSITRLILNQFGLGRDEPPTDYSESLQFQFSTQIDDFPGHELVTIQGSSYDHYHQHPTSLNPQTSSIPMASSSTRIPPAISVELQRQ</sequence>
<evidence type="ECO:0000313" key="4">
    <source>
        <dbReference type="Proteomes" id="UP000027265"/>
    </source>
</evidence>
<keyword evidence="1" id="KW-0472">Membrane</keyword>
<evidence type="ECO:0000259" key="2">
    <source>
        <dbReference type="Pfam" id="PF20151"/>
    </source>
</evidence>
<dbReference type="Proteomes" id="UP000027265">
    <property type="component" value="Unassembled WGS sequence"/>
</dbReference>
<dbReference type="InParanoid" id="A0A067P8W0"/>
<feature type="transmembrane region" description="Helical" evidence="1">
    <location>
        <begin position="213"/>
        <end position="234"/>
    </location>
</feature>
<feature type="transmembrane region" description="Helical" evidence="1">
    <location>
        <begin position="165"/>
        <end position="192"/>
    </location>
</feature>
<proteinExistence type="predicted"/>
<dbReference type="OrthoDB" id="2637653at2759"/>
<keyword evidence="1" id="KW-1133">Transmembrane helix</keyword>
<feature type="transmembrane region" description="Helical" evidence="1">
    <location>
        <begin position="12"/>
        <end position="33"/>
    </location>
</feature>
<name>A0A067P8W0_9AGAM</name>
<dbReference type="AlphaFoldDB" id="A0A067P8W0"/>
<accession>A0A067P8W0</accession>
<reference evidence="4" key="1">
    <citation type="journal article" date="2014" name="Proc. Natl. Acad. Sci. U.S.A.">
        <title>Extensive sampling of basidiomycete genomes demonstrates inadequacy of the white-rot/brown-rot paradigm for wood decay fungi.</title>
        <authorList>
            <person name="Riley R."/>
            <person name="Salamov A.A."/>
            <person name="Brown D.W."/>
            <person name="Nagy L.G."/>
            <person name="Floudas D."/>
            <person name="Held B.W."/>
            <person name="Levasseur A."/>
            <person name="Lombard V."/>
            <person name="Morin E."/>
            <person name="Otillar R."/>
            <person name="Lindquist E.A."/>
            <person name="Sun H."/>
            <person name="LaButti K.M."/>
            <person name="Schmutz J."/>
            <person name="Jabbour D."/>
            <person name="Luo H."/>
            <person name="Baker S.E."/>
            <person name="Pisabarro A.G."/>
            <person name="Walton J.D."/>
            <person name="Blanchette R.A."/>
            <person name="Henrissat B."/>
            <person name="Martin F."/>
            <person name="Cullen D."/>
            <person name="Hibbett D.S."/>
            <person name="Grigoriev I.V."/>
        </authorList>
    </citation>
    <scope>NUCLEOTIDE SEQUENCE [LARGE SCALE GENOMIC DNA]</scope>
    <source>
        <strain evidence="4">MUCL 33604</strain>
    </source>
</reference>
<dbReference type="EMBL" id="KL197763">
    <property type="protein sequence ID" value="KDQ50275.1"/>
    <property type="molecule type" value="Genomic_DNA"/>
</dbReference>
<dbReference type="HOGENOM" id="CLU_035509_10_0_1"/>
<organism evidence="3 4">
    <name type="scientific">Jaapia argillacea MUCL 33604</name>
    <dbReference type="NCBI Taxonomy" id="933084"/>
    <lineage>
        <taxon>Eukaryota</taxon>
        <taxon>Fungi</taxon>
        <taxon>Dikarya</taxon>
        <taxon>Basidiomycota</taxon>
        <taxon>Agaricomycotina</taxon>
        <taxon>Agaricomycetes</taxon>
        <taxon>Agaricomycetidae</taxon>
        <taxon>Jaapiales</taxon>
        <taxon>Jaapiaceae</taxon>
        <taxon>Jaapia</taxon>
    </lineage>
</organism>
<dbReference type="STRING" id="933084.A0A067P8W0"/>
<feature type="domain" description="DUF6533" evidence="2">
    <location>
        <begin position="18"/>
        <end position="64"/>
    </location>
</feature>
<evidence type="ECO:0000256" key="1">
    <source>
        <dbReference type="SAM" id="Phobius"/>
    </source>
</evidence>
<feature type="transmembrane region" description="Helical" evidence="1">
    <location>
        <begin position="121"/>
        <end position="145"/>
    </location>
</feature>
<keyword evidence="4" id="KW-1185">Reference proteome</keyword>
<dbReference type="Pfam" id="PF20151">
    <property type="entry name" value="DUF6533"/>
    <property type="match status" value="1"/>
</dbReference>
<protein>
    <recommendedName>
        <fullName evidence="2">DUF6533 domain-containing protein</fullName>
    </recommendedName>
</protein>
<evidence type="ECO:0000313" key="3">
    <source>
        <dbReference type="EMBL" id="KDQ50275.1"/>
    </source>
</evidence>